<evidence type="ECO:0000256" key="1">
    <source>
        <dbReference type="ARBA" id="ARBA00004141"/>
    </source>
</evidence>
<dbReference type="GO" id="GO:0045259">
    <property type="term" value="C:proton-transporting ATP synthase complex"/>
    <property type="evidence" value="ECO:0007669"/>
    <property type="project" value="UniProtKB-KW"/>
</dbReference>
<dbReference type="Proteomes" id="UP000311919">
    <property type="component" value="Unassembled WGS sequence"/>
</dbReference>
<feature type="transmembrane region" description="Helical" evidence="11">
    <location>
        <begin position="6"/>
        <end position="24"/>
    </location>
</feature>
<keyword evidence="6" id="KW-0375">Hydrogen ion transport</keyword>
<dbReference type="Gene3D" id="1.20.120.220">
    <property type="entry name" value="ATP synthase, F0 complex, subunit A"/>
    <property type="match status" value="1"/>
</dbReference>
<dbReference type="OrthoDB" id="10525960at2759"/>
<organism evidence="12 13">
    <name type="scientific">Schistosoma japonicum</name>
    <name type="common">Blood fluke</name>
    <dbReference type="NCBI Taxonomy" id="6182"/>
    <lineage>
        <taxon>Eukaryota</taxon>
        <taxon>Metazoa</taxon>
        <taxon>Spiralia</taxon>
        <taxon>Lophotrochozoa</taxon>
        <taxon>Platyhelminthes</taxon>
        <taxon>Trematoda</taxon>
        <taxon>Digenea</taxon>
        <taxon>Strigeidida</taxon>
        <taxon>Schistosomatoidea</taxon>
        <taxon>Schistosomatidae</taxon>
        <taxon>Schistosoma</taxon>
    </lineage>
</organism>
<evidence type="ECO:0000256" key="3">
    <source>
        <dbReference type="ARBA" id="ARBA00022448"/>
    </source>
</evidence>
<evidence type="ECO:0000256" key="4">
    <source>
        <dbReference type="ARBA" id="ARBA00022547"/>
    </source>
</evidence>
<evidence type="ECO:0000256" key="11">
    <source>
        <dbReference type="SAM" id="Phobius"/>
    </source>
</evidence>
<feature type="non-terminal residue" evidence="12">
    <location>
        <position position="1"/>
    </location>
</feature>
<keyword evidence="9 11" id="KW-0472">Membrane</keyword>
<name>A0A4Z2CKD1_SCHJA</name>
<comment type="subcellular location">
    <subcellularLocation>
        <location evidence="1">Membrane</location>
        <topology evidence="1">Multi-pass membrane protein</topology>
    </subcellularLocation>
</comment>
<keyword evidence="13" id="KW-1185">Reference proteome</keyword>
<comment type="caution">
    <text evidence="12">The sequence shown here is derived from an EMBL/GenBank/DDBJ whole genome shotgun (WGS) entry which is preliminary data.</text>
</comment>
<feature type="transmembrane region" description="Helical" evidence="11">
    <location>
        <begin position="36"/>
        <end position="58"/>
    </location>
</feature>
<dbReference type="STRING" id="6182.A0A4Z2CKD1"/>
<evidence type="ECO:0000256" key="10">
    <source>
        <dbReference type="ARBA" id="ARBA00023310"/>
    </source>
</evidence>
<dbReference type="GO" id="GO:1902600">
    <property type="term" value="P:proton transmembrane transport"/>
    <property type="evidence" value="ECO:0007669"/>
    <property type="project" value="UniProtKB-KW"/>
</dbReference>
<proteinExistence type="inferred from homology"/>
<dbReference type="AlphaFoldDB" id="A0A4Z2CKD1"/>
<feature type="non-terminal residue" evidence="12">
    <location>
        <position position="59"/>
    </location>
</feature>
<keyword evidence="10" id="KW-0066">ATP synthesis</keyword>
<evidence type="ECO:0000313" key="13">
    <source>
        <dbReference type="Proteomes" id="UP000311919"/>
    </source>
</evidence>
<protein>
    <submittedName>
        <fullName evidence="12">ATPase subunit 6</fullName>
    </submittedName>
</protein>
<dbReference type="GO" id="GO:0006754">
    <property type="term" value="P:ATP biosynthetic process"/>
    <property type="evidence" value="ECO:0007669"/>
    <property type="project" value="UniProtKB-KW"/>
</dbReference>
<evidence type="ECO:0000256" key="8">
    <source>
        <dbReference type="ARBA" id="ARBA00023065"/>
    </source>
</evidence>
<evidence type="ECO:0000256" key="5">
    <source>
        <dbReference type="ARBA" id="ARBA00022692"/>
    </source>
</evidence>
<evidence type="ECO:0000256" key="7">
    <source>
        <dbReference type="ARBA" id="ARBA00022989"/>
    </source>
</evidence>
<evidence type="ECO:0000313" key="12">
    <source>
        <dbReference type="EMBL" id="TNN04699.1"/>
    </source>
</evidence>
<dbReference type="SUPFAM" id="SSF81336">
    <property type="entry name" value="F1F0 ATP synthase subunit A"/>
    <property type="match status" value="1"/>
</dbReference>
<gene>
    <name evidence="12" type="ORF">EWB00_000446</name>
</gene>
<keyword evidence="4" id="KW-0138">CF(0)</keyword>
<evidence type="ECO:0000256" key="9">
    <source>
        <dbReference type="ARBA" id="ARBA00023136"/>
    </source>
</evidence>
<keyword evidence="7 11" id="KW-1133">Transmembrane helix</keyword>
<comment type="similarity">
    <text evidence="2">Belongs to the ATPase A chain family.</text>
</comment>
<keyword evidence="8" id="KW-0406">Ion transport</keyword>
<dbReference type="EMBL" id="SKCS01001117">
    <property type="protein sequence ID" value="TNN04699.1"/>
    <property type="molecule type" value="Genomic_DNA"/>
</dbReference>
<evidence type="ECO:0000256" key="2">
    <source>
        <dbReference type="ARBA" id="ARBA00006810"/>
    </source>
</evidence>
<dbReference type="InterPro" id="IPR035908">
    <property type="entry name" value="F0_ATP_A_sf"/>
</dbReference>
<keyword evidence="3" id="KW-0813">Transport</keyword>
<reference evidence="12 13" key="1">
    <citation type="submission" date="2019-03" db="EMBL/GenBank/DDBJ databases">
        <title>An improved genome assembly of the fluke Schistosoma japonicum.</title>
        <authorList>
            <person name="Hu W."/>
            <person name="Luo F."/>
            <person name="Yin M."/>
            <person name="Mo X."/>
            <person name="Sun C."/>
            <person name="Wu Q."/>
            <person name="Zhu B."/>
            <person name="Xiang M."/>
            <person name="Wang J."/>
            <person name="Wang Y."/>
            <person name="Zhang T."/>
            <person name="Xu B."/>
            <person name="Zheng H."/>
            <person name="Feng Z."/>
        </authorList>
    </citation>
    <scope>NUCLEOTIDE SEQUENCE [LARGE SCALE GENOMIC DNA]</scope>
    <source>
        <strain evidence="12">HuSjv2</strain>
        <tissue evidence="12">Worms</tissue>
    </source>
</reference>
<evidence type="ECO:0000256" key="6">
    <source>
        <dbReference type="ARBA" id="ARBA00022781"/>
    </source>
</evidence>
<sequence length="59" mass="6821">FIPVGCPIYLAPFVCIIELIRFIIRPVVLLVRPFVKISAGVYFGVFVGKMYYVVNYFIF</sequence>
<keyword evidence="5 11" id="KW-0812">Transmembrane</keyword>
<accession>A0A4Z2CKD1</accession>